<evidence type="ECO:0000313" key="3">
    <source>
        <dbReference type="Proteomes" id="UP000198640"/>
    </source>
</evidence>
<name>A0A1H3KUC3_9PROT</name>
<feature type="region of interest" description="Disordered" evidence="1">
    <location>
        <begin position="1"/>
        <end position="20"/>
    </location>
</feature>
<dbReference type="AlphaFoldDB" id="A0A1H3KUC3"/>
<protein>
    <submittedName>
        <fullName evidence="2">Uncharacterized protein</fullName>
    </submittedName>
</protein>
<evidence type="ECO:0000256" key="1">
    <source>
        <dbReference type="SAM" id="MobiDB-lite"/>
    </source>
</evidence>
<accession>A0A1H3KUC3</accession>
<dbReference type="Proteomes" id="UP000198640">
    <property type="component" value="Unassembled WGS sequence"/>
</dbReference>
<keyword evidence="3" id="KW-1185">Reference proteome</keyword>
<dbReference type="STRING" id="44576.SAMN05421881_10432"/>
<organism evidence="2 3">
    <name type="scientific">Nitrosomonas halophila</name>
    <dbReference type="NCBI Taxonomy" id="44576"/>
    <lineage>
        <taxon>Bacteria</taxon>
        <taxon>Pseudomonadati</taxon>
        <taxon>Pseudomonadota</taxon>
        <taxon>Betaproteobacteria</taxon>
        <taxon>Nitrosomonadales</taxon>
        <taxon>Nitrosomonadaceae</taxon>
        <taxon>Nitrosomonas</taxon>
    </lineage>
</organism>
<gene>
    <name evidence="2" type="ORF">SAMN05421881_10432</name>
</gene>
<proteinExistence type="predicted"/>
<reference evidence="2 3" key="1">
    <citation type="submission" date="2016-10" db="EMBL/GenBank/DDBJ databases">
        <authorList>
            <person name="de Groot N.N."/>
        </authorList>
    </citation>
    <scope>NUCLEOTIDE SEQUENCE [LARGE SCALE GENOMIC DNA]</scope>
    <source>
        <strain evidence="2 3">Nm1</strain>
    </source>
</reference>
<evidence type="ECO:0000313" key="2">
    <source>
        <dbReference type="EMBL" id="SDY55783.1"/>
    </source>
</evidence>
<dbReference type="EMBL" id="FNOY01000043">
    <property type="protein sequence ID" value="SDY55783.1"/>
    <property type="molecule type" value="Genomic_DNA"/>
</dbReference>
<sequence length="58" mass="6332">MHLMQPAGDPLGPYGSRHQSDGIRGDLHLQIFSTIQSIQLPVEDALLADEVRAVGNEH</sequence>